<evidence type="ECO:0000256" key="2">
    <source>
        <dbReference type="SAM" id="Phobius"/>
    </source>
</evidence>
<dbReference type="Gene3D" id="2.60.120.1440">
    <property type="match status" value="1"/>
</dbReference>
<dbReference type="EMBL" id="JAPDDS010000008">
    <property type="protein sequence ID" value="MCW1886188.1"/>
    <property type="molecule type" value="Genomic_DNA"/>
</dbReference>
<reference evidence="3 4" key="1">
    <citation type="submission" date="2022-10" db="EMBL/GenBank/DDBJ databases">
        <title>Luteolibacter flavescens strain MCCC 1K03193, whole genome shotgun sequencing project.</title>
        <authorList>
            <person name="Zhao G."/>
            <person name="Shen L."/>
        </authorList>
    </citation>
    <scope>NUCLEOTIDE SEQUENCE [LARGE SCALE GENOMIC DNA]</scope>
    <source>
        <strain evidence="3 4">MCCC 1K03193</strain>
    </source>
</reference>
<dbReference type="Proteomes" id="UP001207930">
    <property type="component" value="Unassembled WGS sequence"/>
</dbReference>
<keyword evidence="2" id="KW-1133">Transmembrane helix</keyword>
<evidence type="ECO:0000313" key="4">
    <source>
        <dbReference type="Proteomes" id="UP001207930"/>
    </source>
</evidence>
<keyword evidence="2" id="KW-0472">Membrane</keyword>
<accession>A0ABT3FRI3</accession>
<dbReference type="InterPro" id="IPR012373">
    <property type="entry name" value="Ferrdict_sens_TM"/>
</dbReference>
<evidence type="ECO:0000256" key="1">
    <source>
        <dbReference type="SAM" id="MobiDB-lite"/>
    </source>
</evidence>
<evidence type="ECO:0008006" key="5">
    <source>
        <dbReference type="Google" id="ProtNLM"/>
    </source>
</evidence>
<organism evidence="3 4">
    <name type="scientific">Luteolibacter flavescens</name>
    <dbReference type="NCBI Taxonomy" id="1859460"/>
    <lineage>
        <taxon>Bacteria</taxon>
        <taxon>Pseudomonadati</taxon>
        <taxon>Verrucomicrobiota</taxon>
        <taxon>Verrucomicrobiia</taxon>
        <taxon>Verrucomicrobiales</taxon>
        <taxon>Verrucomicrobiaceae</taxon>
        <taxon>Luteolibacter</taxon>
    </lineage>
</organism>
<gene>
    <name evidence="3" type="ORF">OKA04_15730</name>
</gene>
<dbReference type="PANTHER" id="PTHR30273:SF2">
    <property type="entry name" value="PROTEIN FECR"/>
    <property type="match status" value="1"/>
</dbReference>
<feature type="transmembrane region" description="Helical" evidence="2">
    <location>
        <begin position="84"/>
        <end position="105"/>
    </location>
</feature>
<keyword evidence="4" id="KW-1185">Reference proteome</keyword>
<evidence type="ECO:0000313" key="3">
    <source>
        <dbReference type="EMBL" id="MCW1886188.1"/>
    </source>
</evidence>
<protein>
    <recommendedName>
        <fullName evidence="5">FecR protein domain-containing protein</fullName>
    </recommendedName>
</protein>
<dbReference type="RefSeq" id="WP_264502142.1">
    <property type="nucleotide sequence ID" value="NZ_JAPDDS010000008.1"/>
</dbReference>
<feature type="region of interest" description="Disordered" evidence="1">
    <location>
        <begin position="239"/>
        <end position="258"/>
    </location>
</feature>
<sequence length="477" mass="51924">MMNRRDLERHLQAFFDGTLEDEHFAALQEVLRRDPEARACYREYLHLHHLLSFRAKGPDRLPADLLEEIMPPAPPVRFPRRGRWMLAAAAVVALLATLAGSMMAWRQSQRPPLRYTASPGTDISVTSELAPTGQRAQGPFLEPGSQLEIGDGTMELEFSSGVRGIVRGPASFRLYRKDLLELERGTAWFHVPEKAADFKVSTPDLILKETGAEFGVIADPAFLSEVHVFHGSIEATSRHGRRTSKRVGAGTAQAAEDTGEWQEIPVRRGRFLTSLPGVEPESNVIVSKESSPVDRAYENEASADDLLTGIVPLTTGWKLQNNASPLELTDGIHGAGFQKVQGDMVQGAWTTVGATAEYRLGIGPNGAGYNITMIRSLADWENVGFGNQAWTMEVKPVGRDWMPLASVVYDPLPAQLTSGGSTKVTVTGKDGRLAQGIEAIKVTAGRVPGSVQHGFVWRELDVFGAPADVPVTGSGRE</sequence>
<keyword evidence="2" id="KW-0812">Transmembrane</keyword>
<comment type="caution">
    <text evidence="3">The sequence shown here is derived from an EMBL/GenBank/DDBJ whole genome shotgun (WGS) entry which is preliminary data.</text>
</comment>
<name>A0ABT3FRI3_9BACT</name>
<proteinExistence type="predicted"/>
<dbReference type="PANTHER" id="PTHR30273">
    <property type="entry name" value="PERIPLASMIC SIGNAL SENSOR AND SIGMA FACTOR ACTIVATOR FECR-RELATED"/>
    <property type="match status" value="1"/>
</dbReference>